<reference evidence="1 2" key="1">
    <citation type="journal article" date="2015" name="Appl. Environ. Microbiol.">
        <title>Nanoarchaeota, Their Sulfolobales Host, and Nanoarchaeota Virus Distribution across Yellowstone National Park Hot Springs.</title>
        <authorList>
            <person name="Munson-McGee J.H."/>
            <person name="Field E.K."/>
            <person name="Bateson M."/>
            <person name="Rooney C."/>
            <person name="Stepanauskas R."/>
            <person name="Young M.J."/>
        </authorList>
    </citation>
    <scope>NUCLEOTIDE SEQUENCE [LARGE SCALE GENOMIC DNA]</scope>
    <source>
        <strain evidence="1">SCGC AC-742_N10</strain>
    </source>
</reference>
<dbReference type="EMBL" id="QEFD01000063">
    <property type="protein sequence ID" value="PVU76862.1"/>
    <property type="molecule type" value="Genomic_DNA"/>
</dbReference>
<dbReference type="AlphaFoldDB" id="A0A2T9XA06"/>
<protein>
    <submittedName>
        <fullName evidence="1">Uncharacterized protein</fullName>
    </submittedName>
</protein>
<name>A0A2T9XA06_9CREN</name>
<organism evidence="1 2">
    <name type="scientific">Acidianus hospitalis</name>
    <dbReference type="NCBI Taxonomy" id="563177"/>
    <lineage>
        <taxon>Archaea</taxon>
        <taxon>Thermoproteota</taxon>
        <taxon>Thermoprotei</taxon>
        <taxon>Sulfolobales</taxon>
        <taxon>Sulfolobaceae</taxon>
        <taxon>Acidianus</taxon>
    </lineage>
</organism>
<accession>A0A2T9XA06</accession>
<evidence type="ECO:0000313" key="2">
    <source>
        <dbReference type="Proteomes" id="UP000245638"/>
    </source>
</evidence>
<sequence length="255" mass="28344">MKIETMDIEDKRSNAIIAWAKNPSNIISVLPNVVGIENNVVKLKFTRFLLFSFEGEFVVEPSFIGSGIVEYKLTDKKGNEIKIIISTEGKSGVKLSVSYSGEKEWIVGKGLHKILEEISNGIKSELSKLPEVEQQTVGSKNFSLSLSKISSISKLIMKSKLAKTEDVTLKEGEVLSYVEGIISDFANYPLIYISGSGSSTFRLLFLNGELKGIYILKDGKDSFNEDDLNHISGEFKIHVYVGISPRIVEVLEQER</sequence>
<dbReference type="Proteomes" id="UP000245638">
    <property type="component" value="Unassembled WGS sequence"/>
</dbReference>
<proteinExistence type="predicted"/>
<evidence type="ECO:0000313" key="1">
    <source>
        <dbReference type="EMBL" id="PVU76862.1"/>
    </source>
</evidence>
<comment type="caution">
    <text evidence="1">The sequence shown here is derived from an EMBL/GenBank/DDBJ whole genome shotgun (WGS) entry which is preliminary data.</text>
</comment>
<gene>
    <name evidence="1" type="ORF">DDW13_01890</name>
</gene>